<feature type="compositionally biased region" description="Low complexity" evidence="3">
    <location>
        <begin position="934"/>
        <end position="947"/>
    </location>
</feature>
<name>A0A2T9ZKL2_9FUNG</name>
<dbReference type="SMART" id="SM00164">
    <property type="entry name" value="TBC"/>
    <property type="match status" value="1"/>
</dbReference>
<feature type="compositionally biased region" description="Polar residues" evidence="3">
    <location>
        <begin position="1"/>
        <end position="12"/>
    </location>
</feature>
<dbReference type="PROSITE" id="PS50086">
    <property type="entry name" value="TBC_RABGAP"/>
    <property type="match status" value="1"/>
</dbReference>
<dbReference type="PANTHER" id="PTHR47219:SF9">
    <property type="entry name" value="GTPASE ACTIVATING PROTEIN AND CENTROSOME-ASSOCIATED, ISOFORM B"/>
    <property type="match status" value="1"/>
</dbReference>
<feature type="region of interest" description="Disordered" evidence="3">
    <location>
        <begin position="713"/>
        <end position="753"/>
    </location>
</feature>
<keyword evidence="2" id="KW-0175">Coiled coil</keyword>
<dbReference type="PANTHER" id="PTHR47219">
    <property type="entry name" value="RAB GTPASE-ACTIVATING PROTEIN 1-LIKE"/>
    <property type="match status" value="1"/>
</dbReference>
<sequence length="1027" mass="114429">MDSNNTTQTQLQPKAILPNVSPDYQPSSDTSNSTSEELSKEQGLSLSLPAFIKPKNLQDDELMLARIELANAMLNLDPKSVVIENDKLRANRSTIYSLADSSSTFSKFTDINNYSSSTKNSNKFNSEPVAETLIEYDSDLSDSATSDLSPNVLIDDKETILVVQKKSETFDDYQVSRSALIKSFNSSDYITPLNSNNSLQNVPPKNLTSTDNEIPSHNTTGIKISSSDSPKESSNGRLDNDSTPAIEYFGENKIPDFILTASSMEDIDLVSNSWKESLLSEPEGDFWAAVINNFQRIKEKTPHLLAAKIRNGIPPKLRGIVWQTLSDGRSTYLQTMYYQLVKEHSPHERIILRDLPRTFPSVKIFKETGEHGQKRLFNILKAYSLYDAEVGYCQGLGFVIGPLIMNMGECEAFCVLVRLMETFDLRGMFTEDMEGLHLRLFQFSNLAAQVLPHVWKHLQKHNIYPAMYASSWFLSLFAYALPLGFVLRILDVIFYEGAPETIIRVGITLLSRNSQRILAKDDFESLINILCSGLYRPDSPEDQPKVILNEANLLSNIVTSAKLEELKNQYLNSNFSGARDFNNGQFYQEVTGSGSKKQPTLANKMFMDFFGFGQKNFNDTPLKVMELPFSLNSKKRANQWLNNMQLQKSLDNGGPTNSIDDTGFDLLTISGFGKTAQIEASASPSVDSPALSNRSASNTSFSHTLNKLEGLTISDTSSPNLARKTDSSTEFYSLKTPAEASNLGSKEPRLSNDDRIEPLVRQLHDAKVTAETNFHALTSLRAEHETVITDLARVKLERAELESYTYQLKEIIKKVELERQSLETLLADTNSKLESTELALIKARMSLADDEDTIFNLKSKIKKANEYTNENLVGICRSEILSILSYEKTPSPQIDEISKSSNNKKMSLGSNLSFDYFKPKKGSTSNAEKKQSISANSSNSNPLMSPPLKETSAFASLKSYKFDSSIFSSNKSQSPSAQKPTQELDLSSNQIFPKSGSEYAARTSSSVGIKLKNFNSKVSPPLPKKQL</sequence>
<comment type="caution">
    <text evidence="5">The sequence shown here is derived from an EMBL/GenBank/DDBJ whole genome shotgun (WGS) entry which is preliminary data.</text>
</comment>
<feature type="region of interest" description="Disordered" evidence="3">
    <location>
        <begin position="193"/>
        <end position="244"/>
    </location>
</feature>
<feature type="compositionally biased region" description="Polar residues" evidence="3">
    <location>
        <begin position="22"/>
        <end position="36"/>
    </location>
</feature>
<gene>
    <name evidence="5" type="ORF">BB560_000326</name>
</gene>
<dbReference type="FunFam" id="1.10.8.270:FF:000001">
    <property type="entry name" value="TBC1 domain family member 1"/>
    <property type="match status" value="1"/>
</dbReference>
<dbReference type="EMBL" id="MBFS01000032">
    <property type="protein sequence ID" value="PVV05156.1"/>
    <property type="molecule type" value="Genomic_DNA"/>
</dbReference>
<keyword evidence="6" id="KW-1185">Reference proteome</keyword>
<dbReference type="Gene3D" id="1.10.8.270">
    <property type="entry name" value="putative rabgap domain of human tbc1 domain family member 14 like domains"/>
    <property type="match status" value="1"/>
</dbReference>
<proteinExistence type="predicted"/>
<organism evidence="5 6">
    <name type="scientific">Smittium megazygosporum</name>
    <dbReference type="NCBI Taxonomy" id="133381"/>
    <lineage>
        <taxon>Eukaryota</taxon>
        <taxon>Fungi</taxon>
        <taxon>Fungi incertae sedis</taxon>
        <taxon>Zoopagomycota</taxon>
        <taxon>Kickxellomycotina</taxon>
        <taxon>Harpellomycetes</taxon>
        <taxon>Harpellales</taxon>
        <taxon>Legeriomycetaceae</taxon>
        <taxon>Smittium</taxon>
    </lineage>
</organism>
<feature type="compositionally biased region" description="Polar residues" evidence="3">
    <location>
        <begin position="193"/>
        <end position="224"/>
    </location>
</feature>
<dbReference type="FunFam" id="1.10.10.750:FF:000003">
    <property type="entry name" value="GTPase activating protein (Evi5)"/>
    <property type="match status" value="1"/>
</dbReference>
<reference evidence="5 6" key="1">
    <citation type="journal article" date="2018" name="MBio">
        <title>Comparative Genomics Reveals the Core Gene Toolbox for the Fungus-Insect Symbiosis.</title>
        <authorList>
            <person name="Wang Y."/>
            <person name="Stata M."/>
            <person name="Wang W."/>
            <person name="Stajich J.E."/>
            <person name="White M.M."/>
            <person name="Moncalvo J.M."/>
        </authorList>
    </citation>
    <scope>NUCLEOTIDE SEQUENCE [LARGE SCALE GENOMIC DNA]</scope>
    <source>
        <strain evidence="5 6">SC-DP-2</strain>
    </source>
</reference>
<evidence type="ECO:0000313" key="6">
    <source>
        <dbReference type="Proteomes" id="UP000245609"/>
    </source>
</evidence>
<evidence type="ECO:0000256" key="1">
    <source>
        <dbReference type="ARBA" id="ARBA00022468"/>
    </source>
</evidence>
<dbReference type="GO" id="GO:0005096">
    <property type="term" value="F:GTPase activator activity"/>
    <property type="evidence" value="ECO:0007669"/>
    <property type="project" value="UniProtKB-KW"/>
</dbReference>
<dbReference type="GO" id="GO:0031267">
    <property type="term" value="F:small GTPase binding"/>
    <property type="evidence" value="ECO:0007669"/>
    <property type="project" value="TreeGrafter"/>
</dbReference>
<dbReference type="SUPFAM" id="SSF47923">
    <property type="entry name" value="Ypt/Rab-GAP domain of gyp1p"/>
    <property type="match status" value="2"/>
</dbReference>
<feature type="region of interest" description="Disordered" evidence="3">
    <location>
        <begin position="968"/>
        <end position="990"/>
    </location>
</feature>
<dbReference type="OrthoDB" id="159449at2759"/>
<dbReference type="STRING" id="133381.A0A2T9ZKL2"/>
<dbReference type="InterPro" id="IPR000195">
    <property type="entry name" value="Rab-GAP-TBC_dom"/>
</dbReference>
<feature type="region of interest" description="Disordered" evidence="3">
    <location>
        <begin position="920"/>
        <end position="947"/>
    </location>
</feature>
<evidence type="ECO:0000259" key="4">
    <source>
        <dbReference type="PROSITE" id="PS50086"/>
    </source>
</evidence>
<dbReference type="Proteomes" id="UP000245609">
    <property type="component" value="Unassembled WGS sequence"/>
</dbReference>
<keyword evidence="1" id="KW-0343">GTPase activation</keyword>
<evidence type="ECO:0000256" key="2">
    <source>
        <dbReference type="ARBA" id="ARBA00023054"/>
    </source>
</evidence>
<dbReference type="Gene3D" id="1.10.472.80">
    <property type="entry name" value="Ypt/Rab-GAP domain of gyp1p, domain 3"/>
    <property type="match status" value="1"/>
</dbReference>
<evidence type="ECO:0000313" key="5">
    <source>
        <dbReference type="EMBL" id="PVV05156.1"/>
    </source>
</evidence>
<dbReference type="AlphaFoldDB" id="A0A2T9ZKL2"/>
<dbReference type="InterPro" id="IPR050302">
    <property type="entry name" value="Rab_GAP_TBC_domain"/>
</dbReference>
<feature type="region of interest" description="Disordered" evidence="3">
    <location>
        <begin position="1"/>
        <end position="40"/>
    </location>
</feature>
<evidence type="ECO:0000256" key="3">
    <source>
        <dbReference type="SAM" id="MobiDB-lite"/>
    </source>
</evidence>
<accession>A0A2T9ZKL2</accession>
<dbReference type="Pfam" id="PF23436">
    <property type="entry name" value="RabGap-TBC_2"/>
    <property type="match status" value="1"/>
</dbReference>
<feature type="domain" description="Rab-GAP TBC" evidence="4">
    <location>
        <begin position="312"/>
        <end position="497"/>
    </location>
</feature>
<dbReference type="InterPro" id="IPR035969">
    <property type="entry name" value="Rab-GAP_TBC_sf"/>
</dbReference>
<protein>
    <recommendedName>
        <fullName evidence="4">Rab-GAP TBC domain-containing protein</fullName>
    </recommendedName>
</protein>
<dbReference type="Gene3D" id="1.10.10.750">
    <property type="entry name" value="Ypt/Rab-GAP domain of gyp1p, domain 1"/>
    <property type="match status" value="1"/>
</dbReference>